<evidence type="ECO:0000256" key="1">
    <source>
        <dbReference type="ARBA" id="ARBA00004613"/>
    </source>
</evidence>
<keyword evidence="2" id="KW-0964">Secreted</keyword>
<dbReference type="PANTHER" id="PTHR11475:SF114">
    <property type="entry name" value="PEROXIDASE-LIKE PROTEIN"/>
    <property type="match status" value="1"/>
</dbReference>
<dbReference type="PANTHER" id="PTHR11475">
    <property type="entry name" value="OXIDASE/PEROXIDASE"/>
    <property type="match status" value="1"/>
</dbReference>
<dbReference type="GO" id="GO:0020037">
    <property type="term" value="F:heme binding"/>
    <property type="evidence" value="ECO:0007669"/>
    <property type="project" value="InterPro"/>
</dbReference>
<sequence>MFELKCRVDMNIYRTCIQQAVHLVLLVFYIVGVKSESGRIIFPDQKEERSGSVKFVENAIQPLGRSINFPIGTVKFGCGPHETCTNFFSCLQEYERTDAFLKEHKGVRAQCRLSDGTTGVCCPERRDSNPIIKVIKGDILNSPSAPGSSIKFTADELKVSSVAASSVVKKELEREKTLFENDVSVKKGTPSFGQFQFFKTTSEAIQLSQGALKVIEASRQLQQQRSELSEEETAQSLQSVSFRPVLKDVCPPQLFCAPSKYRTIDGSCNNLINTRWGKSLTILQRISNPDFKDGVWAPRKAKNGKDLPSARFVSANVFGDFNNPHKDITLMVMQWGQFIDHDLTHVPIFTFQNGSGIECCTLDGKAIPENLRHSQCYPIEIPSNDPFYSKFGRKCMNFVRSLIGTRPDCTFGYAEQLNQLTHWLDGSMVYGSTKVVAVALRSFRNGRLFVTNSNGREMLPTKPAANKEHAKADECLADVCFTAGDGRVNEQPMLTAIHTVFVREHNRVADELAKLNPHWSDEVLYHEARRIVIAEIQHITYKEWLPIILGKDYMKTFKLDPLPSGYFSDYDPSINPTITNEFAAAAFRMGHSLIQGHIHMIDRRNDHTVTLSQMFNDPSFMMNPGQVDSLLRGLLEESSQNFDSSITQELTTKLFRGSSAYGFDLAALNIQRGRDHGIPGYNTYRNVCGMKKAKTFEDLSDVFTIQMIRALKRLYRDVDDIDLFVGGIAEMPQTGSLLGPTFLCLVGDQFARLRRGDRFFYDIGGQSHSFTQAQLNQLRRSSLARILCDNSDGELTSLQPDVFKAAAGSNGRVPCSSETIPVVNLTSWKNEKLIS</sequence>
<dbReference type="GO" id="GO:0046872">
    <property type="term" value="F:metal ion binding"/>
    <property type="evidence" value="ECO:0007669"/>
    <property type="project" value="UniProtKB-KW"/>
</dbReference>
<dbReference type="AlphaFoldDB" id="A0AA88HAB5"/>
<evidence type="ECO:0008006" key="8">
    <source>
        <dbReference type="Google" id="ProtNLM"/>
    </source>
</evidence>
<keyword evidence="5" id="KW-0349">Heme</keyword>
<comment type="subcellular location">
    <subcellularLocation>
        <location evidence="1">Secreted</location>
    </subcellularLocation>
</comment>
<evidence type="ECO:0000256" key="4">
    <source>
        <dbReference type="ARBA" id="ARBA00022729"/>
    </source>
</evidence>
<dbReference type="FunFam" id="1.10.640.10:FF:000003">
    <property type="entry name" value="chorion peroxidase"/>
    <property type="match status" value="1"/>
</dbReference>
<dbReference type="SUPFAM" id="SSF48113">
    <property type="entry name" value="Heme-dependent peroxidases"/>
    <property type="match status" value="1"/>
</dbReference>
<keyword evidence="4" id="KW-0732">Signal</keyword>
<dbReference type="Proteomes" id="UP001187531">
    <property type="component" value="Unassembled WGS sequence"/>
</dbReference>
<evidence type="ECO:0000256" key="3">
    <source>
        <dbReference type="ARBA" id="ARBA00022559"/>
    </source>
</evidence>
<dbReference type="InterPro" id="IPR010255">
    <property type="entry name" value="Haem_peroxidase_sf"/>
</dbReference>
<keyword evidence="3" id="KW-0575">Peroxidase</keyword>
<reference evidence="6" key="1">
    <citation type="submission" date="2023-07" db="EMBL/GenBank/DDBJ databases">
        <title>Chromosome-level genome assembly of Artemia franciscana.</title>
        <authorList>
            <person name="Jo E."/>
        </authorList>
    </citation>
    <scope>NUCLEOTIDE SEQUENCE</scope>
    <source>
        <tissue evidence="6">Whole body</tissue>
    </source>
</reference>
<accession>A0AA88HAB5</accession>
<dbReference type="InterPro" id="IPR037120">
    <property type="entry name" value="Haem_peroxidase_sf_animal"/>
</dbReference>
<dbReference type="GO" id="GO:0006979">
    <property type="term" value="P:response to oxidative stress"/>
    <property type="evidence" value="ECO:0007669"/>
    <property type="project" value="InterPro"/>
</dbReference>
<keyword evidence="5" id="KW-0479">Metal-binding</keyword>
<dbReference type="EMBL" id="JAVRJZ010000021">
    <property type="protein sequence ID" value="KAK2705305.1"/>
    <property type="molecule type" value="Genomic_DNA"/>
</dbReference>
<evidence type="ECO:0000256" key="5">
    <source>
        <dbReference type="PIRSR" id="PIRSR619791-2"/>
    </source>
</evidence>
<dbReference type="InterPro" id="IPR019791">
    <property type="entry name" value="Haem_peroxidase_animal"/>
</dbReference>
<evidence type="ECO:0000313" key="6">
    <source>
        <dbReference type="EMBL" id="KAK2705305.1"/>
    </source>
</evidence>
<protein>
    <recommendedName>
        <fullName evidence="8">Peroxinectin</fullName>
    </recommendedName>
</protein>
<dbReference type="CDD" id="cd09823">
    <property type="entry name" value="peroxinectin_like"/>
    <property type="match status" value="1"/>
</dbReference>
<gene>
    <name evidence="6" type="ORF">QYM36_017371</name>
</gene>
<keyword evidence="5" id="KW-0408">Iron</keyword>
<feature type="binding site" description="axial binding residue" evidence="5">
    <location>
        <position position="591"/>
    </location>
    <ligand>
        <name>heme b</name>
        <dbReference type="ChEBI" id="CHEBI:60344"/>
    </ligand>
    <ligandPart>
        <name>Fe</name>
        <dbReference type="ChEBI" id="CHEBI:18248"/>
    </ligandPart>
</feature>
<keyword evidence="7" id="KW-1185">Reference proteome</keyword>
<dbReference type="PROSITE" id="PS50292">
    <property type="entry name" value="PEROXIDASE_3"/>
    <property type="match status" value="1"/>
</dbReference>
<dbReference type="GO" id="GO:0005576">
    <property type="term" value="C:extracellular region"/>
    <property type="evidence" value="ECO:0007669"/>
    <property type="project" value="UniProtKB-SubCell"/>
</dbReference>
<keyword evidence="3" id="KW-0560">Oxidoreductase</keyword>
<dbReference type="GO" id="GO:0004601">
    <property type="term" value="F:peroxidase activity"/>
    <property type="evidence" value="ECO:0007669"/>
    <property type="project" value="UniProtKB-KW"/>
</dbReference>
<dbReference type="Gene3D" id="1.10.640.10">
    <property type="entry name" value="Haem peroxidase domain superfamily, animal type"/>
    <property type="match status" value="1"/>
</dbReference>
<name>A0AA88HAB5_ARTSF</name>
<dbReference type="PRINTS" id="PR00457">
    <property type="entry name" value="ANPEROXIDASE"/>
</dbReference>
<comment type="caution">
    <text evidence="6">The sequence shown here is derived from an EMBL/GenBank/DDBJ whole genome shotgun (WGS) entry which is preliminary data.</text>
</comment>
<organism evidence="6 7">
    <name type="scientific">Artemia franciscana</name>
    <name type="common">Brine shrimp</name>
    <name type="synonym">Artemia sanfranciscana</name>
    <dbReference type="NCBI Taxonomy" id="6661"/>
    <lineage>
        <taxon>Eukaryota</taxon>
        <taxon>Metazoa</taxon>
        <taxon>Ecdysozoa</taxon>
        <taxon>Arthropoda</taxon>
        <taxon>Crustacea</taxon>
        <taxon>Branchiopoda</taxon>
        <taxon>Anostraca</taxon>
        <taxon>Artemiidae</taxon>
        <taxon>Artemia</taxon>
    </lineage>
</organism>
<evidence type="ECO:0000313" key="7">
    <source>
        <dbReference type="Proteomes" id="UP001187531"/>
    </source>
</evidence>
<proteinExistence type="predicted"/>
<evidence type="ECO:0000256" key="2">
    <source>
        <dbReference type="ARBA" id="ARBA00022525"/>
    </source>
</evidence>
<dbReference type="Pfam" id="PF03098">
    <property type="entry name" value="An_peroxidase"/>
    <property type="match status" value="1"/>
</dbReference>